<keyword evidence="5 7" id="KW-0472">Membrane</keyword>
<feature type="transmembrane region" description="Helical" evidence="7">
    <location>
        <begin position="368"/>
        <end position="388"/>
    </location>
</feature>
<evidence type="ECO:0000259" key="8">
    <source>
        <dbReference type="Pfam" id="PF02687"/>
    </source>
</evidence>
<feature type="transmembrane region" description="Helical" evidence="7">
    <location>
        <begin position="21"/>
        <end position="40"/>
    </location>
</feature>
<evidence type="ECO:0000256" key="5">
    <source>
        <dbReference type="ARBA" id="ARBA00023136"/>
    </source>
</evidence>
<feature type="domain" description="MacB-like periplasmic core" evidence="9">
    <location>
        <begin position="20"/>
        <end position="244"/>
    </location>
</feature>
<dbReference type="GO" id="GO:0022857">
    <property type="term" value="F:transmembrane transporter activity"/>
    <property type="evidence" value="ECO:0007669"/>
    <property type="project" value="TreeGrafter"/>
</dbReference>
<dbReference type="Pfam" id="PF12704">
    <property type="entry name" value="MacB_PCD"/>
    <property type="match status" value="1"/>
</dbReference>
<dbReference type="PANTHER" id="PTHR30572:SF4">
    <property type="entry name" value="ABC TRANSPORTER PERMEASE YTRF"/>
    <property type="match status" value="1"/>
</dbReference>
<dbReference type="PANTHER" id="PTHR30572">
    <property type="entry name" value="MEMBRANE COMPONENT OF TRANSPORTER-RELATED"/>
    <property type="match status" value="1"/>
</dbReference>
<evidence type="ECO:0000313" key="11">
    <source>
        <dbReference type="Proteomes" id="UP000198894"/>
    </source>
</evidence>
<dbReference type="InterPro" id="IPR025857">
    <property type="entry name" value="MacB_PCD"/>
</dbReference>
<dbReference type="InterPro" id="IPR050250">
    <property type="entry name" value="Macrolide_Exporter_MacB"/>
</dbReference>
<gene>
    <name evidence="10" type="ORF">SAMN05428953_107139</name>
</gene>
<keyword evidence="4 7" id="KW-1133">Transmembrane helix</keyword>
<reference evidence="11" key="1">
    <citation type="submission" date="2016-10" db="EMBL/GenBank/DDBJ databases">
        <authorList>
            <person name="Varghese N."/>
            <person name="Submissions S."/>
        </authorList>
    </citation>
    <scope>NUCLEOTIDE SEQUENCE [LARGE SCALE GENOMIC DNA]</scope>
    <source>
        <strain evidence="11">CGMCC 1.11022</strain>
    </source>
</reference>
<dbReference type="EMBL" id="FNEE01000007">
    <property type="protein sequence ID" value="SDJ58731.1"/>
    <property type="molecule type" value="Genomic_DNA"/>
</dbReference>
<feature type="transmembrane region" description="Helical" evidence="7">
    <location>
        <begin position="282"/>
        <end position="306"/>
    </location>
</feature>
<accession>A0A1G8UY43</accession>
<keyword evidence="3 7" id="KW-0812">Transmembrane</keyword>
<proteinExistence type="inferred from homology"/>
<comment type="subcellular location">
    <subcellularLocation>
        <location evidence="1">Cell membrane</location>
        <topology evidence="1">Multi-pass membrane protein</topology>
    </subcellularLocation>
</comment>
<evidence type="ECO:0000256" key="3">
    <source>
        <dbReference type="ARBA" id="ARBA00022692"/>
    </source>
</evidence>
<comment type="similarity">
    <text evidence="6">Belongs to the ABC-4 integral membrane protein family.</text>
</comment>
<evidence type="ECO:0000313" key="10">
    <source>
        <dbReference type="EMBL" id="SDJ58731.1"/>
    </source>
</evidence>
<keyword evidence="2" id="KW-1003">Cell membrane</keyword>
<feature type="transmembrane region" description="Helical" evidence="7">
    <location>
        <begin position="327"/>
        <end position="356"/>
    </location>
</feature>
<evidence type="ECO:0000256" key="1">
    <source>
        <dbReference type="ARBA" id="ARBA00004651"/>
    </source>
</evidence>
<evidence type="ECO:0000256" key="2">
    <source>
        <dbReference type="ARBA" id="ARBA00022475"/>
    </source>
</evidence>
<evidence type="ECO:0000259" key="9">
    <source>
        <dbReference type="Pfam" id="PF12704"/>
    </source>
</evidence>
<dbReference type="AlphaFoldDB" id="A0A1G8UY43"/>
<protein>
    <submittedName>
        <fullName evidence="10">Putative ABC transport system permease protein</fullName>
    </submittedName>
</protein>
<name>A0A1G8UY43_9HYPH</name>
<dbReference type="Proteomes" id="UP000198894">
    <property type="component" value="Unassembled WGS sequence"/>
</dbReference>
<feature type="domain" description="ABC3 transporter permease C-terminal" evidence="8">
    <location>
        <begin position="285"/>
        <end position="398"/>
    </location>
</feature>
<evidence type="ECO:0000256" key="7">
    <source>
        <dbReference type="SAM" id="Phobius"/>
    </source>
</evidence>
<dbReference type="RefSeq" id="WP_091594285.1">
    <property type="nucleotide sequence ID" value="NZ_FNEE01000007.1"/>
</dbReference>
<sequence>MIWETVRLSLLSVRRNVLRSFLTLLGIVIGVAAVIAMLTIGSGTTEKVKADISKLGSNLLVVRPGRPAGPGGPGGLDQATRPLGSKELAALVAHLSGARAISPASQKQVRVIFGTESLTSGVTGTDSAYLDARDWKLVSGRPFSDSEIRSGTGVCLIGETVRQQFFGAGDPEGEIIRVNRTSCKIIGLLEPKGYTGFGQDQDNVVLMPLAAYQRRIAGNRDIDSIYVAADDGTATTELLPRVEDILRDARRIPPDREDDFSIRDMTQIADAMASATTTMTGMLGAVAGVSLLVGGIGIMNIMLVSVTERTREIGIRLAIGAHEKHILIQFLVEATVLSLLGGIIGILIGLALAGLASLTLAIPFAPSPAVILLAVGFSALIGMVFGFFPALRGARLDPIDALRHE</sequence>
<dbReference type="Pfam" id="PF02687">
    <property type="entry name" value="FtsX"/>
    <property type="match status" value="1"/>
</dbReference>
<dbReference type="InterPro" id="IPR003838">
    <property type="entry name" value="ABC3_permease_C"/>
</dbReference>
<keyword evidence="11" id="KW-1185">Reference proteome</keyword>
<evidence type="ECO:0000256" key="6">
    <source>
        <dbReference type="ARBA" id="ARBA00038076"/>
    </source>
</evidence>
<evidence type="ECO:0000256" key="4">
    <source>
        <dbReference type="ARBA" id="ARBA00022989"/>
    </source>
</evidence>
<organism evidence="10 11">
    <name type="scientific">Mesorhizobium muleiense</name>
    <dbReference type="NCBI Taxonomy" id="1004279"/>
    <lineage>
        <taxon>Bacteria</taxon>
        <taxon>Pseudomonadati</taxon>
        <taxon>Pseudomonadota</taxon>
        <taxon>Alphaproteobacteria</taxon>
        <taxon>Hyphomicrobiales</taxon>
        <taxon>Phyllobacteriaceae</taxon>
        <taxon>Mesorhizobium</taxon>
    </lineage>
</organism>
<dbReference type="GO" id="GO:0005886">
    <property type="term" value="C:plasma membrane"/>
    <property type="evidence" value="ECO:0007669"/>
    <property type="project" value="UniProtKB-SubCell"/>
</dbReference>